<dbReference type="Gene3D" id="3.20.20.30">
    <property type="entry name" value="Luciferase-like domain"/>
    <property type="match status" value="1"/>
</dbReference>
<accession>Z9JHG5</accession>
<evidence type="ECO:0000313" key="4">
    <source>
        <dbReference type="EMBL" id="EWS77845.1"/>
    </source>
</evidence>
<evidence type="ECO:0000313" key="7">
    <source>
        <dbReference type="Proteomes" id="UP001430701"/>
    </source>
</evidence>
<dbReference type="OrthoDB" id="9814695at2"/>
<feature type="domain" description="Luciferase-like" evidence="3">
    <location>
        <begin position="35"/>
        <end position="252"/>
    </location>
</feature>
<evidence type="ECO:0000313" key="6">
    <source>
        <dbReference type="Proteomes" id="UP000020406"/>
    </source>
</evidence>
<comment type="caution">
    <text evidence="4">The sequence shown here is derived from an EMBL/GenBank/DDBJ whole genome shotgun (WGS) entry which is preliminary data.</text>
</comment>
<dbReference type="PANTHER" id="PTHR30137">
    <property type="entry name" value="LUCIFERASE-LIKE MONOOXYGENASE"/>
    <property type="match status" value="1"/>
</dbReference>
<evidence type="ECO:0000259" key="3">
    <source>
        <dbReference type="Pfam" id="PF00296"/>
    </source>
</evidence>
<dbReference type="GeneID" id="68901343"/>
<dbReference type="PATRIC" id="fig|1444770.3.peg.2059"/>
<dbReference type="EMBL" id="JDSQ01000013">
    <property type="protein sequence ID" value="EWS77845.1"/>
    <property type="molecule type" value="Genomic_DNA"/>
</dbReference>
<proteinExistence type="predicted"/>
<reference evidence="4 6" key="1">
    <citation type="journal article" date="2014" name="Genome Announc.">
        <title>Draft Genome Sequence of Xylella fastidiosa Pear Leaf Scorch Strain in Taiwan.</title>
        <authorList>
            <person name="Su C.C."/>
            <person name="Deng W.L."/>
            <person name="Jan F.J."/>
            <person name="Chang C.J."/>
            <person name="Huang H."/>
            <person name="Chen J."/>
        </authorList>
    </citation>
    <scope>NUCLEOTIDE SEQUENCE [LARGE SCALE GENOMIC DNA]</scope>
    <source>
        <strain evidence="4 6">PLS229</strain>
    </source>
</reference>
<dbReference type="PANTHER" id="PTHR30137:SF8">
    <property type="entry name" value="BLR5498 PROTEIN"/>
    <property type="match status" value="1"/>
</dbReference>
<dbReference type="EMBL" id="JAJPPU010000001">
    <property type="protein sequence ID" value="MCD8472327.1"/>
    <property type="molecule type" value="Genomic_DNA"/>
</dbReference>
<dbReference type="KEGG" id="xtw:AB672_08565"/>
<dbReference type="GO" id="GO:0004497">
    <property type="term" value="F:monooxygenase activity"/>
    <property type="evidence" value="ECO:0007669"/>
    <property type="project" value="UniProtKB-KW"/>
</dbReference>
<protein>
    <submittedName>
        <fullName evidence="5">LLM class flavin-dependent oxidoreductase</fullName>
    </submittedName>
    <submittedName>
        <fullName evidence="4">Luciferase</fullName>
    </submittedName>
</protein>
<dbReference type="Proteomes" id="UP000020406">
    <property type="component" value="Unassembled WGS sequence"/>
</dbReference>
<dbReference type="InterPro" id="IPR036661">
    <property type="entry name" value="Luciferase-like_sf"/>
</dbReference>
<keyword evidence="7" id="KW-1185">Reference proteome</keyword>
<evidence type="ECO:0000256" key="2">
    <source>
        <dbReference type="ARBA" id="ARBA00023033"/>
    </source>
</evidence>
<sequence>MIKSWIFEQLNISDDADPVHFDALACSKEYAWRSELWAQAEALGFHGIFFSEHHFSGLRACPAPSLFAAWVAARSQHLRIGVLGWVLPLWQPWRFLEQVGVLDQLSQGRVEIGVARGSSVQEAAAVGIAEVDIVPMYCEALDILEQAWLNPCLSYRGRYWSFEQLGMVPRPLQHPSPPIWATVRSTEAAAEAAKRGHRLCTGFLDTDAVVRLFDVYREMTGHRYTAERLAIRRCIFVAKTEGRAREHARAAQAQMPSILDDDIVVGTPAQVTEQILLQLGRTGAANIVGFFAGHRHDPDAVRTSCRLFGEYVIPALQAASV</sequence>
<keyword evidence="2" id="KW-0503">Monooxygenase</keyword>
<evidence type="ECO:0000313" key="5">
    <source>
        <dbReference type="EMBL" id="MCD8472327.1"/>
    </source>
</evidence>
<dbReference type="GO" id="GO:0005829">
    <property type="term" value="C:cytosol"/>
    <property type="evidence" value="ECO:0007669"/>
    <property type="project" value="TreeGrafter"/>
</dbReference>
<evidence type="ECO:0000256" key="1">
    <source>
        <dbReference type="ARBA" id="ARBA00023002"/>
    </source>
</evidence>
<organism evidence="4 6">
    <name type="scientific">Xylella taiwanensis</name>
    <dbReference type="NCBI Taxonomy" id="1444770"/>
    <lineage>
        <taxon>Bacteria</taxon>
        <taxon>Pseudomonadati</taxon>
        <taxon>Pseudomonadota</taxon>
        <taxon>Gammaproteobacteria</taxon>
        <taxon>Lysobacterales</taxon>
        <taxon>Lysobacteraceae</taxon>
        <taxon>Xylella</taxon>
    </lineage>
</organism>
<dbReference type="InterPro" id="IPR050766">
    <property type="entry name" value="Bact_Lucif_Oxidored"/>
</dbReference>
<dbReference type="SUPFAM" id="SSF51679">
    <property type="entry name" value="Bacterial luciferase-like"/>
    <property type="match status" value="1"/>
</dbReference>
<keyword evidence="1" id="KW-0560">Oxidoreductase</keyword>
<name>Z9JHG5_9GAMM</name>
<dbReference type="Pfam" id="PF00296">
    <property type="entry name" value="Bac_luciferase"/>
    <property type="match status" value="1"/>
</dbReference>
<dbReference type="Proteomes" id="UP001430701">
    <property type="component" value="Unassembled WGS sequence"/>
</dbReference>
<gene>
    <name evidence="4" type="ORF">AF72_08690</name>
    <name evidence="5" type="ORF">LPH55_02280</name>
</gene>
<dbReference type="InterPro" id="IPR011251">
    <property type="entry name" value="Luciferase-like_dom"/>
</dbReference>
<dbReference type="RefSeq" id="WP_038271502.1">
    <property type="nucleotide sequence ID" value="NZ_CP053627.1"/>
</dbReference>
<dbReference type="eggNOG" id="COG2141">
    <property type="taxonomic scope" value="Bacteria"/>
</dbReference>
<dbReference type="GO" id="GO:0016705">
    <property type="term" value="F:oxidoreductase activity, acting on paired donors, with incorporation or reduction of molecular oxygen"/>
    <property type="evidence" value="ECO:0007669"/>
    <property type="project" value="InterPro"/>
</dbReference>
<dbReference type="AlphaFoldDB" id="Z9JHG5"/>
<reference evidence="5" key="2">
    <citation type="submission" date="2021-11" db="EMBL/GenBank/DDBJ databases">
        <title>Genome sequence of Xylella taiwanensis PLS432.</title>
        <authorList>
            <person name="Weng L.-W."/>
            <person name="Su C.-C."/>
            <person name="Tsai C.-W."/>
            <person name="Kuo C.-H."/>
        </authorList>
    </citation>
    <scope>NUCLEOTIDE SEQUENCE</scope>
    <source>
        <strain evidence="5">PLS432</strain>
    </source>
</reference>
<dbReference type="STRING" id="1444770.AF72_08690"/>